<dbReference type="EMBL" id="BAAAEU010000001">
    <property type="protein sequence ID" value="GAA0704741.1"/>
    <property type="molecule type" value="Genomic_DNA"/>
</dbReference>
<dbReference type="RefSeq" id="WP_343786188.1">
    <property type="nucleotide sequence ID" value="NZ_BAAAEU010000001.1"/>
</dbReference>
<evidence type="ECO:0000256" key="1">
    <source>
        <dbReference type="ARBA" id="ARBA00004370"/>
    </source>
</evidence>
<keyword evidence="7" id="KW-1185">Reference proteome</keyword>
<accession>A0ABN1IBK8</accession>
<keyword evidence="3 5" id="KW-1133">Transmembrane helix</keyword>
<dbReference type="Gene3D" id="1.20.120.550">
    <property type="entry name" value="Membrane associated eicosanoid/glutathione metabolism-like domain"/>
    <property type="match status" value="1"/>
</dbReference>
<dbReference type="InterPro" id="IPR023352">
    <property type="entry name" value="MAPEG-like_dom_sf"/>
</dbReference>
<comment type="caution">
    <text evidence="6">The sequence shown here is derived from an EMBL/GenBank/DDBJ whole genome shotgun (WGS) entry which is preliminary data.</text>
</comment>
<dbReference type="Proteomes" id="UP001501523">
    <property type="component" value="Unassembled WGS sequence"/>
</dbReference>
<feature type="transmembrane region" description="Helical" evidence="5">
    <location>
        <begin position="6"/>
        <end position="27"/>
    </location>
</feature>
<keyword evidence="4 5" id="KW-0472">Membrane</keyword>
<organism evidence="6 7">
    <name type="scientific">Dokdonella soli</name>
    <dbReference type="NCBI Taxonomy" id="529810"/>
    <lineage>
        <taxon>Bacteria</taxon>
        <taxon>Pseudomonadati</taxon>
        <taxon>Pseudomonadota</taxon>
        <taxon>Gammaproteobacteria</taxon>
        <taxon>Lysobacterales</taxon>
        <taxon>Rhodanobacteraceae</taxon>
        <taxon>Dokdonella</taxon>
    </lineage>
</organism>
<evidence type="ECO:0000313" key="7">
    <source>
        <dbReference type="Proteomes" id="UP001501523"/>
    </source>
</evidence>
<keyword evidence="2 5" id="KW-0812">Transmembrane</keyword>
<evidence type="ECO:0000256" key="2">
    <source>
        <dbReference type="ARBA" id="ARBA00022692"/>
    </source>
</evidence>
<proteinExistence type="predicted"/>
<feature type="transmembrane region" description="Helical" evidence="5">
    <location>
        <begin position="117"/>
        <end position="139"/>
    </location>
</feature>
<evidence type="ECO:0000256" key="4">
    <source>
        <dbReference type="ARBA" id="ARBA00023136"/>
    </source>
</evidence>
<protein>
    <submittedName>
        <fullName evidence="6">MAPEG family protein</fullName>
    </submittedName>
</protein>
<feature type="transmembrane region" description="Helical" evidence="5">
    <location>
        <begin position="70"/>
        <end position="97"/>
    </location>
</feature>
<dbReference type="Pfam" id="PF01124">
    <property type="entry name" value="MAPEG"/>
    <property type="match status" value="1"/>
</dbReference>
<gene>
    <name evidence="6" type="ORF">GCM10009105_01770</name>
</gene>
<evidence type="ECO:0000256" key="3">
    <source>
        <dbReference type="ARBA" id="ARBA00022989"/>
    </source>
</evidence>
<sequence>MTDARAIFWPAVALALLTLIVWLRLFVVRIAEMYRLRIHPQSVATSARAAERFVDTRAADNFRNLFELPVLFYVALGIAFAIVAVDAPMLMLAWLFVALRVLHSLIHCSYNRVMHRFGVYVASGIVLWMLWGWLAWHLLR</sequence>
<reference evidence="6 7" key="1">
    <citation type="journal article" date="2019" name="Int. J. Syst. Evol. Microbiol.">
        <title>The Global Catalogue of Microorganisms (GCM) 10K type strain sequencing project: providing services to taxonomists for standard genome sequencing and annotation.</title>
        <authorList>
            <consortium name="The Broad Institute Genomics Platform"/>
            <consortium name="The Broad Institute Genome Sequencing Center for Infectious Disease"/>
            <person name="Wu L."/>
            <person name="Ma J."/>
        </authorList>
    </citation>
    <scope>NUCLEOTIDE SEQUENCE [LARGE SCALE GENOMIC DNA]</scope>
    <source>
        <strain evidence="6 7">JCM 15421</strain>
    </source>
</reference>
<name>A0ABN1IBK8_9GAMM</name>
<evidence type="ECO:0000313" key="6">
    <source>
        <dbReference type="EMBL" id="GAA0704741.1"/>
    </source>
</evidence>
<dbReference type="InterPro" id="IPR001129">
    <property type="entry name" value="Membr-assoc_MAPEG"/>
</dbReference>
<comment type="subcellular location">
    <subcellularLocation>
        <location evidence="1">Membrane</location>
    </subcellularLocation>
</comment>
<evidence type="ECO:0000256" key="5">
    <source>
        <dbReference type="SAM" id="Phobius"/>
    </source>
</evidence>
<dbReference type="SUPFAM" id="SSF161084">
    <property type="entry name" value="MAPEG domain-like"/>
    <property type="match status" value="1"/>
</dbReference>